<dbReference type="InterPro" id="IPR036378">
    <property type="entry name" value="FAS1_dom_sf"/>
</dbReference>
<dbReference type="EMBL" id="PDLN01000012">
    <property type="protein sequence ID" value="RDW69882.1"/>
    <property type="molecule type" value="Genomic_DNA"/>
</dbReference>
<evidence type="ECO:0000256" key="3">
    <source>
        <dbReference type="SAM" id="SignalP"/>
    </source>
</evidence>
<keyword evidence="3" id="KW-0732">Signal</keyword>
<dbReference type="GO" id="GO:0000329">
    <property type="term" value="C:fungal-type vacuole membrane"/>
    <property type="evidence" value="ECO:0007669"/>
    <property type="project" value="TreeGrafter"/>
</dbReference>
<feature type="transmembrane region" description="Helical" evidence="2">
    <location>
        <begin position="362"/>
        <end position="383"/>
    </location>
</feature>
<feature type="chain" id="PRO_5017548672" description="FAS1 domain-containing protein" evidence="3">
    <location>
        <begin position="22"/>
        <end position="474"/>
    </location>
</feature>
<dbReference type="OrthoDB" id="286301at2759"/>
<accession>A0A3D8R757</accession>
<evidence type="ECO:0000256" key="1">
    <source>
        <dbReference type="SAM" id="MobiDB-lite"/>
    </source>
</evidence>
<dbReference type="InterPro" id="IPR000782">
    <property type="entry name" value="FAS1_domain"/>
</dbReference>
<comment type="caution">
    <text evidence="5">The sequence shown here is derived from an EMBL/GenBank/DDBJ whole genome shotgun (WGS) entry which is preliminary data.</text>
</comment>
<protein>
    <recommendedName>
        <fullName evidence="4">FAS1 domain-containing protein</fullName>
    </recommendedName>
</protein>
<dbReference type="PROSITE" id="PS50213">
    <property type="entry name" value="FAS1"/>
    <property type="match status" value="1"/>
</dbReference>
<evidence type="ECO:0000313" key="6">
    <source>
        <dbReference type="Proteomes" id="UP000256328"/>
    </source>
</evidence>
<organism evidence="5 6">
    <name type="scientific">Coleophoma crateriformis</name>
    <dbReference type="NCBI Taxonomy" id="565419"/>
    <lineage>
        <taxon>Eukaryota</taxon>
        <taxon>Fungi</taxon>
        <taxon>Dikarya</taxon>
        <taxon>Ascomycota</taxon>
        <taxon>Pezizomycotina</taxon>
        <taxon>Leotiomycetes</taxon>
        <taxon>Helotiales</taxon>
        <taxon>Dermateaceae</taxon>
        <taxon>Coleophoma</taxon>
    </lineage>
</organism>
<dbReference type="GO" id="GO:0016236">
    <property type="term" value="P:macroautophagy"/>
    <property type="evidence" value="ECO:0007669"/>
    <property type="project" value="TreeGrafter"/>
</dbReference>
<dbReference type="Proteomes" id="UP000256328">
    <property type="component" value="Unassembled WGS sequence"/>
</dbReference>
<dbReference type="InterPro" id="IPR050904">
    <property type="entry name" value="Adhesion/Biosynth-related"/>
</dbReference>
<evidence type="ECO:0000313" key="5">
    <source>
        <dbReference type="EMBL" id="RDW69882.1"/>
    </source>
</evidence>
<feature type="domain" description="FAS1" evidence="4">
    <location>
        <begin position="21"/>
        <end position="306"/>
    </location>
</feature>
<keyword evidence="2" id="KW-0472">Membrane</keyword>
<feature type="signal peptide" evidence="3">
    <location>
        <begin position="1"/>
        <end position="21"/>
    </location>
</feature>
<dbReference type="PANTHER" id="PTHR10900:SF77">
    <property type="entry name" value="FI19380P1"/>
    <property type="match status" value="1"/>
</dbReference>
<name>A0A3D8R757_9HELO</name>
<evidence type="ECO:0000259" key="4">
    <source>
        <dbReference type="PROSITE" id="PS50213"/>
    </source>
</evidence>
<dbReference type="SUPFAM" id="SSF82153">
    <property type="entry name" value="FAS1 domain"/>
    <property type="match status" value="2"/>
</dbReference>
<dbReference type="Pfam" id="PF02469">
    <property type="entry name" value="Fasciclin"/>
    <property type="match status" value="2"/>
</dbReference>
<feature type="compositionally biased region" description="Polar residues" evidence="1">
    <location>
        <begin position="393"/>
        <end position="409"/>
    </location>
</feature>
<dbReference type="AlphaFoldDB" id="A0A3D8R757"/>
<proteinExistence type="predicted"/>
<reference evidence="5 6" key="1">
    <citation type="journal article" date="2018" name="IMA Fungus">
        <title>IMA Genome-F 9: Draft genome sequence of Annulohypoxylon stygium, Aspergillus mulundensis, Berkeleyomyces basicola (syn. Thielaviopsis basicola), Ceratocystis smalleyi, two Cercospora beticola strains, Coleophoma cylindrospora, Fusarium fracticaudum, Phialophora cf. hyalina, and Morchella septimelata.</title>
        <authorList>
            <person name="Wingfield B.D."/>
            <person name="Bills G.F."/>
            <person name="Dong Y."/>
            <person name="Huang W."/>
            <person name="Nel W.J."/>
            <person name="Swalarsk-Parry B.S."/>
            <person name="Vaghefi N."/>
            <person name="Wilken P.M."/>
            <person name="An Z."/>
            <person name="de Beer Z.W."/>
            <person name="De Vos L."/>
            <person name="Chen L."/>
            <person name="Duong T.A."/>
            <person name="Gao Y."/>
            <person name="Hammerbacher A."/>
            <person name="Kikkert J.R."/>
            <person name="Li Y."/>
            <person name="Li H."/>
            <person name="Li K."/>
            <person name="Li Q."/>
            <person name="Liu X."/>
            <person name="Ma X."/>
            <person name="Naidoo K."/>
            <person name="Pethybridge S.J."/>
            <person name="Sun J."/>
            <person name="Steenkamp E.T."/>
            <person name="van der Nest M.A."/>
            <person name="van Wyk S."/>
            <person name="Wingfield M.J."/>
            <person name="Xiong C."/>
            <person name="Yue Q."/>
            <person name="Zhang X."/>
        </authorList>
    </citation>
    <scope>NUCLEOTIDE SEQUENCE [LARGE SCALE GENOMIC DNA]</scope>
    <source>
        <strain evidence="5 6">BP5796</strain>
    </source>
</reference>
<keyword evidence="6" id="KW-1185">Reference proteome</keyword>
<keyword evidence="2" id="KW-0812">Transmembrane</keyword>
<keyword evidence="2" id="KW-1133">Transmembrane helix</keyword>
<dbReference type="PANTHER" id="PTHR10900">
    <property type="entry name" value="PERIOSTIN-RELATED"/>
    <property type="match status" value="1"/>
</dbReference>
<dbReference type="Gene3D" id="2.30.180.10">
    <property type="entry name" value="FAS1 domain"/>
    <property type="match status" value="2"/>
</dbReference>
<feature type="compositionally biased region" description="Polar residues" evidence="1">
    <location>
        <begin position="419"/>
        <end position="429"/>
    </location>
</feature>
<feature type="region of interest" description="Disordered" evidence="1">
    <location>
        <begin position="419"/>
        <end position="444"/>
    </location>
</feature>
<sequence length="474" mass="50114">MKFLRTQKLSPLLSLISLGSARSLLDVLQAYPELTTLQSYVNASSTATTLLANADDFTFLAPSNTAIEDLTNANPNGLTNDLLQATLQYSLLQGGFPALSITKDPQFVASNLKNASYANITSGQVVELLADHTGTPQAVTGNKSISTLTTTDIVCVGGIVHIVDAVLSLPVAAVLEITDAHLDYFVAILNVGQYLSSANAGYVNAILDVPDVTYFIPNSASALANATNLSQNATPADLQALFQYHVVPGFVKYSPFLKNGMTLATAQGTNVTITIQDGQTYVNAARIIISDYMVANGVVHVIDNLLNSSNTSPPPKPTTSIIIQSTPIPTVSSSTIASTTPTAAAIPSQAPSSKSHTPKATIGIAVGVTGAVLIGIAASIWYIMRRKQRKDNSTPYNNQSMSASPSNLGRFFVNSSTIQRQENPQSGIHSTGMHDLDSSQVEGTISKDSPAYSAIAYRPSIPVRSPSRLHQDEF</sequence>
<evidence type="ECO:0000256" key="2">
    <source>
        <dbReference type="SAM" id="Phobius"/>
    </source>
</evidence>
<gene>
    <name evidence="5" type="ORF">BP5796_08279</name>
</gene>
<feature type="region of interest" description="Disordered" evidence="1">
    <location>
        <begin position="390"/>
        <end position="409"/>
    </location>
</feature>
<dbReference type="SMART" id="SM00554">
    <property type="entry name" value="FAS1"/>
    <property type="match status" value="2"/>
</dbReference>